<dbReference type="EMBL" id="NRDI02000017">
    <property type="protein sequence ID" value="KAI1510338.1"/>
    <property type="molecule type" value="Genomic_DNA"/>
</dbReference>
<comment type="caution">
    <text evidence="2">The sequence shown here is derived from an EMBL/GenBank/DDBJ whole genome shotgun (WGS) entry which is preliminary data.</text>
</comment>
<accession>A0A922N645</accession>
<reference evidence="3" key="1">
    <citation type="journal article" date="2022" name="Microb. Genom.">
        <title>A global pangenome for the wheat fungal pathogen Pyrenophora tritici-repentis and prediction of effector protein structural homology.</title>
        <authorList>
            <person name="Moolhuijzen P.M."/>
            <person name="See P.T."/>
            <person name="Shi G."/>
            <person name="Powell H.R."/>
            <person name="Cockram J."/>
            <person name="Jorgensen L.N."/>
            <person name="Benslimane H."/>
            <person name="Strelkov S.E."/>
            <person name="Turner J."/>
            <person name="Liu Z."/>
            <person name="Moffat C.S."/>
        </authorList>
    </citation>
    <scope>NUCLEOTIDE SEQUENCE [LARGE SCALE GENOMIC DNA]</scope>
</reference>
<dbReference type="AlphaFoldDB" id="A0A922N645"/>
<feature type="region of interest" description="Disordered" evidence="1">
    <location>
        <begin position="54"/>
        <end position="77"/>
    </location>
</feature>
<evidence type="ECO:0000256" key="1">
    <source>
        <dbReference type="SAM" id="MobiDB-lite"/>
    </source>
</evidence>
<evidence type="ECO:0000313" key="3">
    <source>
        <dbReference type="Proteomes" id="UP000249757"/>
    </source>
</evidence>
<dbReference type="Proteomes" id="UP000249757">
    <property type="component" value="Unassembled WGS sequence"/>
</dbReference>
<gene>
    <name evidence="2" type="ORF">Ptr86124_010784</name>
</gene>
<protein>
    <submittedName>
        <fullName evidence="2">Uncharacterized protein</fullName>
    </submittedName>
</protein>
<proteinExistence type="predicted"/>
<name>A0A922N645_9PLEO</name>
<sequence length="77" mass="8199">MVLGPSSPVTPMGMQFPPTWCHRPVNLGISDHSTMTPAAHPNSDLLTLNRVAHPSSRPLSKDVVLEISNTPNPPGHG</sequence>
<keyword evidence="3" id="KW-1185">Reference proteome</keyword>
<evidence type="ECO:0000313" key="2">
    <source>
        <dbReference type="EMBL" id="KAI1510338.1"/>
    </source>
</evidence>
<organism evidence="2 3">
    <name type="scientific">Pyrenophora tritici-repentis</name>
    <dbReference type="NCBI Taxonomy" id="45151"/>
    <lineage>
        <taxon>Eukaryota</taxon>
        <taxon>Fungi</taxon>
        <taxon>Dikarya</taxon>
        <taxon>Ascomycota</taxon>
        <taxon>Pezizomycotina</taxon>
        <taxon>Dothideomycetes</taxon>
        <taxon>Pleosporomycetidae</taxon>
        <taxon>Pleosporales</taxon>
        <taxon>Pleosporineae</taxon>
        <taxon>Pleosporaceae</taxon>
        <taxon>Pyrenophora</taxon>
    </lineage>
</organism>